<evidence type="ECO:0000313" key="5">
    <source>
        <dbReference type="EMBL" id="VDO03078.1"/>
    </source>
</evidence>
<dbReference type="AlphaFoldDB" id="A0A0R3TJG6"/>
<keyword evidence="2" id="KW-0904">Protein phosphatase</keyword>
<evidence type="ECO:0000313" key="7">
    <source>
        <dbReference type="WBParaSite" id="HNAJ_0000722201-mRNA-1"/>
    </source>
</evidence>
<keyword evidence="6" id="KW-1185">Reference proteome</keyword>
<dbReference type="Gene3D" id="3.90.190.10">
    <property type="entry name" value="Protein tyrosine phosphatase superfamily"/>
    <property type="match status" value="1"/>
</dbReference>
<dbReference type="Pfam" id="PF00782">
    <property type="entry name" value="DSPc"/>
    <property type="match status" value="1"/>
</dbReference>
<evidence type="ECO:0000259" key="3">
    <source>
        <dbReference type="PROSITE" id="PS50054"/>
    </source>
</evidence>
<reference evidence="7" key="1">
    <citation type="submission" date="2017-02" db="UniProtKB">
        <authorList>
            <consortium name="WormBaseParasite"/>
        </authorList>
    </citation>
    <scope>IDENTIFICATION</scope>
</reference>
<dbReference type="PROSITE" id="PS50056">
    <property type="entry name" value="TYR_PHOSPHATASE_2"/>
    <property type="match status" value="1"/>
</dbReference>
<evidence type="ECO:0000259" key="4">
    <source>
        <dbReference type="PROSITE" id="PS50056"/>
    </source>
</evidence>
<dbReference type="InterPro" id="IPR029021">
    <property type="entry name" value="Prot-tyrosine_phosphatase-like"/>
</dbReference>
<reference evidence="5 6" key="2">
    <citation type="submission" date="2018-11" db="EMBL/GenBank/DDBJ databases">
        <authorList>
            <consortium name="Pathogen Informatics"/>
        </authorList>
    </citation>
    <scope>NUCLEOTIDE SEQUENCE [LARGE SCALE GENOMIC DNA]</scope>
</reference>
<dbReference type="GO" id="GO:0004721">
    <property type="term" value="F:phosphoprotein phosphatase activity"/>
    <property type="evidence" value="ECO:0007669"/>
    <property type="project" value="UniProtKB-KW"/>
</dbReference>
<dbReference type="EMBL" id="UZAE01012018">
    <property type="protein sequence ID" value="VDO03078.1"/>
    <property type="molecule type" value="Genomic_DNA"/>
</dbReference>
<dbReference type="Proteomes" id="UP000278807">
    <property type="component" value="Unassembled WGS sequence"/>
</dbReference>
<name>A0A0R3TJG6_RODNA</name>
<gene>
    <name evidence="5" type="ORF">HNAJ_LOCUS7218</name>
</gene>
<dbReference type="InterPro" id="IPR000387">
    <property type="entry name" value="Tyr_Pase_dom"/>
</dbReference>
<organism evidence="7">
    <name type="scientific">Rodentolepis nana</name>
    <name type="common">Dwarf tapeworm</name>
    <name type="synonym">Hymenolepis nana</name>
    <dbReference type="NCBI Taxonomy" id="102285"/>
    <lineage>
        <taxon>Eukaryota</taxon>
        <taxon>Metazoa</taxon>
        <taxon>Spiralia</taxon>
        <taxon>Lophotrochozoa</taxon>
        <taxon>Platyhelminthes</taxon>
        <taxon>Cestoda</taxon>
        <taxon>Eucestoda</taxon>
        <taxon>Cyclophyllidea</taxon>
        <taxon>Hymenolepididae</taxon>
        <taxon>Rodentolepis</taxon>
    </lineage>
</organism>
<dbReference type="InterPro" id="IPR016130">
    <property type="entry name" value="Tyr_Pase_AS"/>
</dbReference>
<dbReference type="PROSITE" id="PS50054">
    <property type="entry name" value="TYR_PHOSPHATASE_DUAL"/>
    <property type="match status" value="1"/>
</dbReference>
<feature type="domain" description="Tyrosine-protein phosphatase" evidence="3">
    <location>
        <begin position="33"/>
        <end position="177"/>
    </location>
</feature>
<proteinExistence type="predicted"/>
<evidence type="ECO:0000256" key="1">
    <source>
        <dbReference type="ARBA" id="ARBA00022801"/>
    </source>
</evidence>
<dbReference type="SMART" id="SM00195">
    <property type="entry name" value="DSPc"/>
    <property type="match status" value="1"/>
</dbReference>
<dbReference type="PANTHER" id="PTHR10367:SF9">
    <property type="entry name" value="DUAL-SPECIFICITY PHOSPHATASE 11 (RNA_RNP COMPLEX 1-INTERACTING)"/>
    <property type="match status" value="1"/>
</dbReference>
<dbReference type="STRING" id="102285.A0A0R3TJG6"/>
<dbReference type="GO" id="GO:0004651">
    <property type="term" value="F:polynucleotide 5'-phosphatase activity"/>
    <property type="evidence" value="ECO:0007669"/>
    <property type="project" value="TreeGrafter"/>
</dbReference>
<sequence>MIVKTTRWLDYAPFGLPIEGTPLLPIKLPIPKEMSQNIPRNYWFTDNDLLNHCLDQNRPLKAIIDLTFTTYYDTRLYTDRDVHHEKIFIEGHVVPSEYAVNQFIKQVKILSEQSPVIETDGLIAVHCTHGINRTGYLICRYLIDVLGWSPNKALKEFEKARGYAIERDNYVADLLSR</sequence>
<dbReference type="WBParaSite" id="HNAJ_0000722201-mRNA-1">
    <property type="protein sequence ID" value="HNAJ_0000722201-mRNA-1"/>
    <property type="gene ID" value="HNAJ_0000722201"/>
</dbReference>
<dbReference type="SUPFAM" id="SSF52799">
    <property type="entry name" value="(Phosphotyrosine protein) phosphatases II"/>
    <property type="match status" value="1"/>
</dbReference>
<dbReference type="InterPro" id="IPR020422">
    <property type="entry name" value="TYR_PHOSPHATASE_DUAL_dom"/>
</dbReference>
<dbReference type="PANTHER" id="PTHR10367">
    <property type="entry name" value="MRNA-CAPPING ENZYME"/>
    <property type="match status" value="1"/>
</dbReference>
<dbReference type="PROSITE" id="PS00383">
    <property type="entry name" value="TYR_PHOSPHATASE_1"/>
    <property type="match status" value="1"/>
</dbReference>
<feature type="domain" description="Tyrosine specific protein phosphatases" evidence="4">
    <location>
        <begin position="101"/>
        <end position="172"/>
    </location>
</feature>
<evidence type="ECO:0000256" key="2">
    <source>
        <dbReference type="ARBA" id="ARBA00022912"/>
    </source>
</evidence>
<keyword evidence="1" id="KW-0378">Hydrolase</keyword>
<evidence type="ECO:0000313" key="6">
    <source>
        <dbReference type="Proteomes" id="UP000278807"/>
    </source>
</evidence>
<dbReference type="InterPro" id="IPR000340">
    <property type="entry name" value="Dual-sp_phosphatase_cat-dom"/>
</dbReference>
<dbReference type="OrthoDB" id="200924at2759"/>
<dbReference type="InterPro" id="IPR051029">
    <property type="entry name" value="mRNA_Capping_Enz/RNA_Phosphat"/>
</dbReference>
<accession>A0A0R3TJG6</accession>
<protein>
    <submittedName>
        <fullName evidence="7">TYR_PHOSPHATASE_2 domain-containing protein</fullName>
    </submittedName>
</protein>